<reference evidence="7 8" key="1">
    <citation type="submission" date="2016-12" db="EMBL/GenBank/DDBJ databases">
        <authorList>
            <person name="Song W.-J."/>
            <person name="Kurnit D.M."/>
        </authorList>
    </citation>
    <scope>NUCLEOTIDE SEQUENCE [LARGE SCALE GENOMIC DNA]</scope>
    <source>
        <strain evidence="7 8">DSM 19599</strain>
    </source>
</reference>
<dbReference type="GO" id="GO:0046872">
    <property type="term" value="F:metal ion binding"/>
    <property type="evidence" value="ECO:0007669"/>
    <property type="project" value="UniProtKB-KW"/>
</dbReference>
<dbReference type="RefSeq" id="WP_073626333.1">
    <property type="nucleotide sequence ID" value="NZ_FRXO01000002.1"/>
</dbReference>
<evidence type="ECO:0000259" key="6">
    <source>
        <dbReference type="PROSITE" id="PS51891"/>
    </source>
</evidence>
<dbReference type="PANTHER" id="PTHR33337:SF40">
    <property type="entry name" value="CENP-V_GFA DOMAIN-CONTAINING PROTEIN-RELATED"/>
    <property type="match status" value="1"/>
</dbReference>
<feature type="region of interest" description="Disordered" evidence="5">
    <location>
        <begin position="161"/>
        <end position="182"/>
    </location>
</feature>
<protein>
    <submittedName>
        <fullName evidence="7">Uncharacterized conserved protein</fullName>
    </submittedName>
</protein>
<gene>
    <name evidence="7" type="ORF">SAMN02745172_01056</name>
</gene>
<evidence type="ECO:0000313" key="7">
    <source>
        <dbReference type="EMBL" id="SHO62472.1"/>
    </source>
</evidence>
<dbReference type="OrthoDB" id="9807246at2"/>
<sequence length="182" mass="19759">MTAQESAVSQSEAPPVVHTGGCQCGAVRYALHAEMIKPSICHCRMCQKAFGSYFAPLGSVKRQDLTWTRGEPTLFRSSSLVMRGFCAACGTPLTYDYLESDEIAVSLGSLDDPAAAPPVIQYGTEGRMPWFESLDGLPGRITEDDMPDGAMERLVSFQHPDHDTAAWPPEETSGAPHVRELP</sequence>
<keyword evidence="3" id="KW-0862">Zinc</keyword>
<feature type="domain" description="CENP-V/GFA" evidence="6">
    <location>
        <begin position="18"/>
        <end position="131"/>
    </location>
</feature>
<dbReference type="GO" id="GO:0016846">
    <property type="term" value="F:carbon-sulfur lyase activity"/>
    <property type="evidence" value="ECO:0007669"/>
    <property type="project" value="InterPro"/>
</dbReference>
<dbReference type="InterPro" id="IPR006913">
    <property type="entry name" value="CENP-V/GFA"/>
</dbReference>
<dbReference type="Gene3D" id="3.90.1590.10">
    <property type="entry name" value="glutathione-dependent formaldehyde- activating enzyme (gfa)"/>
    <property type="match status" value="1"/>
</dbReference>
<accession>A0A1M7ZCA3</accession>
<dbReference type="Proteomes" id="UP000186406">
    <property type="component" value="Unassembled WGS sequence"/>
</dbReference>
<keyword evidence="8" id="KW-1185">Reference proteome</keyword>
<dbReference type="InterPro" id="IPR011057">
    <property type="entry name" value="Mss4-like_sf"/>
</dbReference>
<evidence type="ECO:0000313" key="8">
    <source>
        <dbReference type="Proteomes" id="UP000186406"/>
    </source>
</evidence>
<evidence type="ECO:0000256" key="4">
    <source>
        <dbReference type="ARBA" id="ARBA00023239"/>
    </source>
</evidence>
<evidence type="ECO:0000256" key="5">
    <source>
        <dbReference type="SAM" id="MobiDB-lite"/>
    </source>
</evidence>
<dbReference type="AlphaFoldDB" id="A0A1M7ZCA3"/>
<organism evidence="7 8">
    <name type="scientific">Pseudoxanthobacter soli DSM 19599</name>
    <dbReference type="NCBI Taxonomy" id="1123029"/>
    <lineage>
        <taxon>Bacteria</taxon>
        <taxon>Pseudomonadati</taxon>
        <taxon>Pseudomonadota</taxon>
        <taxon>Alphaproteobacteria</taxon>
        <taxon>Hyphomicrobiales</taxon>
        <taxon>Segnochrobactraceae</taxon>
        <taxon>Pseudoxanthobacter</taxon>
    </lineage>
</organism>
<dbReference type="PROSITE" id="PS51891">
    <property type="entry name" value="CENP_V_GFA"/>
    <property type="match status" value="1"/>
</dbReference>
<proteinExistence type="inferred from homology"/>
<keyword evidence="4" id="KW-0456">Lyase</keyword>
<comment type="similarity">
    <text evidence="1">Belongs to the Gfa family.</text>
</comment>
<evidence type="ECO:0000256" key="3">
    <source>
        <dbReference type="ARBA" id="ARBA00022833"/>
    </source>
</evidence>
<dbReference type="PANTHER" id="PTHR33337">
    <property type="entry name" value="GFA DOMAIN-CONTAINING PROTEIN"/>
    <property type="match status" value="1"/>
</dbReference>
<dbReference type="STRING" id="1123029.SAMN02745172_01056"/>
<dbReference type="SUPFAM" id="SSF51316">
    <property type="entry name" value="Mss4-like"/>
    <property type="match status" value="1"/>
</dbReference>
<evidence type="ECO:0000256" key="1">
    <source>
        <dbReference type="ARBA" id="ARBA00005495"/>
    </source>
</evidence>
<dbReference type="EMBL" id="FRXO01000002">
    <property type="protein sequence ID" value="SHO62472.1"/>
    <property type="molecule type" value="Genomic_DNA"/>
</dbReference>
<dbReference type="Pfam" id="PF04828">
    <property type="entry name" value="GFA"/>
    <property type="match status" value="1"/>
</dbReference>
<evidence type="ECO:0000256" key="2">
    <source>
        <dbReference type="ARBA" id="ARBA00022723"/>
    </source>
</evidence>
<keyword evidence="2" id="KW-0479">Metal-binding</keyword>
<name>A0A1M7ZCA3_9HYPH</name>